<organism evidence="2 3">
    <name type="scientific">Sphingomonas hylomeconis</name>
    <dbReference type="NCBI Taxonomy" id="1395958"/>
    <lineage>
        <taxon>Bacteria</taxon>
        <taxon>Pseudomonadati</taxon>
        <taxon>Pseudomonadota</taxon>
        <taxon>Alphaproteobacteria</taxon>
        <taxon>Sphingomonadales</taxon>
        <taxon>Sphingomonadaceae</taxon>
        <taxon>Sphingomonas</taxon>
    </lineage>
</organism>
<feature type="compositionally biased region" description="Low complexity" evidence="1">
    <location>
        <begin position="35"/>
        <end position="55"/>
    </location>
</feature>
<feature type="region of interest" description="Disordered" evidence="1">
    <location>
        <begin position="1"/>
        <end position="64"/>
    </location>
</feature>
<accession>A0ABV7ST02</accession>
<evidence type="ECO:0000313" key="2">
    <source>
        <dbReference type="EMBL" id="MFC3579397.1"/>
    </source>
</evidence>
<dbReference type="Proteomes" id="UP001595713">
    <property type="component" value="Unassembled WGS sequence"/>
</dbReference>
<feature type="compositionally biased region" description="Basic and acidic residues" evidence="1">
    <location>
        <begin position="1"/>
        <end position="19"/>
    </location>
</feature>
<gene>
    <name evidence="2" type="ORF">ACFONA_04405</name>
</gene>
<dbReference type="EMBL" id="JBHRXP010000002">
    <property type="protein sequence ID" value="MFC3579397.1"/>
    <property type="molecule type" value="Genomic_DNA"/>
</dbReference>
<dbReference type="RefSeq" id="WP_261295634.1">
    <property type="nucleotide sequence ID" value="NZ_JANQBK010000017.1"/>
</dbReference>
<keyword evidence="3" id="KW-1185">Reference proteome</keyword>
<comment type="caution">
    <text evidence="2">The sequence shown here is derived from an EMBL/GenBank/DDBJ whole genome shotgun (WGS) entry which is preliminary data.</text>
</comment>
<sequence>MPREPHDTPTKASAEHGEVMLDGPAGLAASMTPRAARASAEAIGAAADEAEGQAAVPRPPREIG</sequence>
<protein>
    <submittedName>
        <fullName evidence="2">Uncharacterized protein</fullName>
    </submittedName>
</protein>
<evidence type="ECO:0000313" key="3">
    <source>
        <dbReference type="Proteomes" id="UP001595713"/>
    </source>
</evidence>
<evidence type="ECO:0000256" key="1">
    <source>
        <dbReference type="SAM" id="MobiDB-lite"/>
    </source>
</evidence>
<reference evidence="3" key="1">
    <citation type="journal article" date="2019" name="Int. J. Syst. Evol. Microbiol.">
        <title>The Global Catalogue of Microorganisms (GCM) 10K type strain sequencing project: providing services to taxonomists for standard genome sequencing and annotation.</title>
        <authorList>
            <consortium name="The Broad Institute Genomics Platform"/>
            <consortium name="The Broad Institute Genome Sequencing Center for Infectious Disease"/>
            <person name="Wu L."/>
            <person name="Ma J."/>
        </authorList>
    </citation>
    <scope>NUCLEOTIDE SEQUENCE [LARGE SCALE GENOMIC DNA]</scope>
    <source>
        <strain evidence="3">KCTC 42739</strain>
    </source>
</reference>
<proteinExistence type="predicted"/>
<name>A0ABV7ST02_9SPHN</name>